<reference evidence="2" key="2">
    <citation type="submission" date="2015-01" db="EMBL/GenBank/DDBJ databases">
        <title>Evolutionary Origins and Diversification of the Mycorrhizal Mutualists.</title>
        <authorList>
            <consortium name="DOE Joint Genome Institute"/>
            <consortium name="Mycorrhizal Genomics Consortium"/>
            <person name="Kohler A."/>
            <person name="Kuo A."/>
            <person name="Nagy L.G."/>
            <person name="Floudas D."/>
            <person name="Copeland A."/>
            <person name="Barry K.W."/>
            <person name="Cichocki N."/>
            <person name="Veneault-Fourrey C."/>
            <person name="LaButti K."/>
            <person name="Lindquist E.A."/>
            <person name="Lipzen A."/>
            <person name="Lundell T."/>
            <person name="Morin E."/>
            <person name="Murat C."/>
            <person name="Riley R."/>
            <person name="Ohm R."/>
            <person name="Sun H."/>
            <person name="Tunlid A."/>
            <person name="Henrissat B."/>
            <person name="Grigoriev I.V."/>
            <person name="Hibbett D.S."/>
            <person name="Martin F."/>
        </authorList>
    </citation>
    <scope>NUCLEOTIDE SEQUENCE [LARGE SCALE GENOMIC DNA]</scope>
    <source>
        <strain evidence="2">Ve08.2h10</strain>
    </source>
</reference>
<dbReference type="AlphaFoldDB" id="A0A0D0C054"/>
<gene>
    <name evidence="1" type="ORF">PAXRUDRAFT_18013</name>
</gene>
<keyword evidence="2" id="KW-1185">Reference proteome</keyword>
<evidence type="ECO:0000313" key="1">
    <source>
        <dbReference type="EMBL" id="KIK76692.1"/>
    </source>
</evidence>
<sequence>MAVMSQEAQADEDFPQDGENEVTLIAVAIVGEAEISRQIPMDQLTILTSSINFGDASYDSQGHRAIYNLVSSLASSDPSSTPPPSLIFYAARNILFPSFILGQIPDLLNILSAIDAYRRFSALKADDVLEWQKYYQDAQKEGRHNDVRTLTDKEARRLRDFVARKGGHRKEYVLLLRSLVQLYIYYLWTAPESCLLGKRLNDFFPGSIEGIDKPSSLLFHVDLSDEEAASFMQLKDECQRWMNLVVDWESKREARGEEQGLSKEHMETKYIDDFREAFPPPFDPLELVKNVDIYVNKVQDMVRKLQDWFGPASNVV</sequence>
<dbReference type="HOGENOM" id="CLU_087382_0_0_1"/>
<name>A0A0D0C054_9AGAM</name>
<dbReference type="OrthoDB" id="3244206at2759"/>
<dbReference type="Proteomes" id="UP000054538">
    <property type="component" value="Unassembled WGS sequence"/>
</dbReference>
<dbReference type="InParanoid" id="A0A0D0C054"/>
<reference evidence="1 2" key="1">
    <citation type="submission" date="2014-04" db="EMBL/GenBank/DDBJ databases">
        <authorList>
            <consortium name="DOE Joint Genome Institute"/>
            <person name="Kuo A."/>
            <person name="Kohler A."/>
            <person name="Jargeat P."/>
            <person name="Nagy L.G."/>
            <person name="Floudas D."/>
            <person name="Copeland A."/>
            <person name="Barry K.W."/>
            <person name="Cichocki N."/>
            <person name="Veneault-Fourrey C."/>
            <person name="LaButti K."/>
            <person name="Lindquist E.A."/>
            <person name="Lipzen A."/>
            <person name="Lundell T."/>
            <person name="Morin E."/>
            <person name="Murat C."/>
            <person name="Sun H."/>
            <person name="Tunlid A."/>
            <person name="Henrissat B."/>
            <person name="Grigoriev I.V."/>
            <person name="Hibbett D.S."/>
            <person name="Martin F."/>
            <person name="Nordberg H.P."/>
            <person name="Cantor M.N."/>
            <person name="Hua S.X."/>
        </authorList>
    </citation>
    <scope>NUCLEOTIDE SEQUENCE [LARGE SCALE GENOMIC DNA]</scope>
    <source>
        <strain evidence="1 2">Ve08.2h10</strain>
    </source>
</reference>
<proteinExistence type="predicted"/>
<organism evidence="1 2">
    <name type="scientific">Paxillus rubicundulus Ve08.2h10</name>
    <dbReference type="NCBI Taxonomy" id="930991"/>
    <lineage>
        <taxon>Eukaryota</taxon>
        <taxon>Fungi</taxon>
        <taxon>Dikarya</taxon>
        <taxon>Basidiomycota</taxon>
        <taxon>Agaricomycotina</taxon>
        <taxon>Agaricomycetes</taxon>
        <taxon>Agaricomycetidae</taxon>
        <taxon>Boletales</taxon>
        <taxon>Paxilineae</taxon>
        <taxon>Paxillaceae</taxon>
        <taxon>Paxillus</taxon>
    </lineage>
</organism>
<dbReference type="EMBL" id="KN827343">
    <property type="protein sequence ID" value="KIK76692.1"/>
    <property type="molecule type" value="Genomic_DNA"/>
</dbReference>
<protein>
    <submittedName>
        <fullName evidence="1">Uncharacterized protein</fullName>
    </submittedName>
</protein>
<evidence type="ECO:0000313" key="2">
    <source>
        <dbReference type="Proteomes" id="UP000054538"/>
    </source>
</evidence>
<accession>A0A0D0C054</accession>